<gene>
    <name evidence="1" type="ORF">HHL09_18310</name>
</gene>
<dbReference type="AlphaFoldDB" id="A0A858RMG5"/>
<name>A0A858RMG5_9BACT</name>
<dbReference type="EMBL" id="CP051774">
    <property type="protein sequence ID" value="QJE97648.1"/>
    <property type="molecule type" value="Genomic_DNA"/>
</dbReference>
<accession>A0A858RMG5</accession>
<organism evidence="1 2">
    <name type="scientific">Luteolibacter luteus</name>
    <dbReference type="NCBI Taxonomy" id="2728835"/>
    <lineage>
        <taxon>Bacteria</taxon>
        <taxon>Pseudomonadati</taxon>
        <taxon>Verrucomicrobiota</taxon>
        <taxon>Verrucomicrobiia</taxon>
        <taxon>Verrucomicrobiales</taxon>
        <taxon>Verrucomicrobiaceae</taxon>
        <taxon>Luteolibacter</taxon>
    </lineage>
</organism>
<dbReference type="Proteomes" id="UP000501812">
    <property type="component" value="Chromosome"/>
</dbReference>
<evidence type="ECO:0000313" key="1">
    <source>
        <dbReference type="EMBL" id="QJE97648.1"/>
    </source>
</evidence>
<proteinExistence type="predicted"/>
<sequence>MKTAPPPKKLRRGFISYVLVLTTGVILTILMMSAYRRAASAQVVQKESQIRVDYAEKEDAVLRAIINIAPNRAIRAMKSGSNANSSVRDPLRWQNIFSEALDQANARTSISTTLKTNMGAGEGITANVGDSTLTDINSIFDAIEPEPGYMSPGVNRSLGTGFPVPLQSNATIASNDAVYPIISTEKTYGTLAQGKVLLPTDDVRFQKVNKIPYPNIRFGYCAPGQPFVAKRNWWAFSMQIGENDALLKSFARNGGSEGERDFILSIYEIPSQLAISAEAFTSLGAHADGTAWQRATIEGAIYSTRADVVSGMKLDRLSSRRGMTLGSGVKVDGKEVGENPFKPGEREKFELANNGTFQPVTMASEAGRAAFIPINRGSEFFDRFTPNNRATESNTVSPTTWNTYSSGAMQCAMRLDINGVVSATNPQPTRMSFSYTNSTGTRVPIDWPLEFTGYSNLSGMKAGFAAMSTGTYTFNEPVDLIYGVGGKWAVKYGVTGTATLNEDYFGGDPNPQSTSANLLYYRPQSPWEVKMLHGTRYCVAVYPKRIKRMLAHLGGSTTTPENNPSLVVNVDYTQANLVAPSFPAKSTDYGVLLYECDDLTSFKNGFSLVTNMRLYIGDDFNQVSMAAPTGSNLPAPFFPPCSLFAPEKRYGTDQDPFEVKITGQLGHLGGDTGKGGAQVHLLDLKNGNEEETARDRINVNLKPITHPCELPPISMMNWLVVIEERRKEFYSSN</sequence>
<reference evidence="1 2" key="1">
    <citation type="submission" date="2020-04" db="EMBL/GenBank/DDBJ databases">
        <title>Luteolibacter sp. G-1-1-1 isolated from soil.</title>
        <authorList>
            <person name="Dahal R.H."/>
        </authorList>
    </citation>
    <scope>NUCLEOTIDE SEQUENCE [LARGE SCALE GENOMIC DNA]</scope>
    <source>
        <strain evidence="1 2">G-1-1-1</strain>
    </source>
</reference>
<evidence type="ECO:0000313" key="2">
    <source>
        <dbReference type="Proteomes" id="UP000501812"/>
    </source>
</evidence>
<protein>
    <submittedName>
        <fullName evidence="1">Uncharacterized protein</fullName>
    </submittedName>
</protein>
<dbReference type="KEGG" id="luo:HHL09_18310"/>
<keyword evidence="2" id="KW-1185">Reference proteome</keyword>
<dbReference type="RefSeq" id="WP_169456074.1">
    <property type="nucleotide sequence ID" value="NZ_CP051774.1"/>
</dbReference>